<sequence length="525" mass="60550">MVTGLEDSKTHNVGEVWSGEYMNHCFIKSMSELDRCYTMLQELRSVIVGGELIHKNREGSKHEGQRIRPIIGDFGGNCVSNQSPFNNGRIEEWDEEKKEDRVPTTKIFRKRIAMVSPNVTPQLPKPEVKVEENIIKAEVVDEHVEKIQDLQSYKEHDDKISTLLFQTTNKVGTLKTCEEIMVSNDDEDVKGFNCELKTDFECVHNLNVRDLDYGLILRMIIRNQVMFSMKNREVKSIIIENLGVVEKEYITRCFGSWVDRWEFCRHVKNIKVNEVRDWSSPKTSLEVRNNKFPNVFQEEDELEYGDLLDEEAKQVTYVVQRTLCLPKALVKAFKLPTEPHPSPYQFRRIKKGLTLKVTEICRVSLAMEKHYNELVLCDVVDMETCVVSPKKKLESETLATLMASPKDFQAERKETGVFYALVMKGVEDVMENEIAAVIKPLLAEFDKIVKDDTPDALPPLRNIQHQIDLSRKTTLLVSISNEVLGFDSIKELYANDEDYGNIWMRLETNQHQVIHPETASEIAFV</sequence>
<protein>
    <submittedName>
        <fullName evidence="1">Uncharacterized protein</fullName>
    </submittedName>
</protein>
<accession>A0A699HQF3</accession>
<proteinExistence type="predicted"/>
<dbReference type="PANTHER" id="PTHR35046:SF18">
    <property type="entry name" value="RNA-DIRECTED DNA POLYMERASE"/>
    <property type="match status" value="1"/>
</dbReference>
<name>A0A699HQF3_TANCI</name>
<evidence type="ECO:0000313" key="1">
    <source>
        <dbReference type="EMBL" id="GEY57522.1"/>
    </source>
</evidence>
<dbReference type="EMBL" id="BKCJ010190259">
    <property type="protein sequence ID" value="GEY57522.1"/>
    <property type="molecule type" value="Genomic_DNA"/>
</dbReference>
<reference evidence="1" key="1">
    <citation type="journal article" date="2019" name="Sci. Rep.">
        <title>Draft genome of Tanacetum cinerariifolium, the natural source of mosquito coil.</title>
        <authorList>
            <person name="Yamashiro T."/>
            <person name="Shiraishi A."/>
            <person name="Satake H."/>
            <person name="Nakayama K."/>
        </authorList>
    </citation>
    <scope>NUCLEOTIDE SEQUENCE</scope>
</reference>
<organism evidence="1">
    <name type="scientific">Tanacetum cinerariifolium</name>
    <name type="common">Dalmatian daisy</name>
    <name type="synonym">Chrysanthemum cinerariifolium</name>
    <dbReference type="NCBI Taxonomy" id="118510"/>
    <lineage>
        <taxon>Eukaryota</taxon>
        <taxon>Viridiplantae</taxon>
        <taxon>Streptophyta</taxon>
        <taxon>Embryophyta</taxon>
        <taxon>Tracheophyta</taxon>
        <taxon>Spermatophyta</taxon>
        <taxon>Magnoliopsida</taxon>
        <taxon>eudicotyledons</taxon>
        <taxon>Gunneridae</taxon>
        <taxon>Pentapetalae</taxon>
        <taxon>asterids</taxon>
        <taxon>campanulids</taxon>
        <taxon>Asterales</taxon>
        <taxon>Asteraceae</taxon>
        <taxon>Asteroideae</taxon>
        <taxon>Anthemideae</taxon>
        <taxon>Anthemidinae</taxon>
        <taxon>Tanacetum</taxon>
    </lineage>
</organism>
<comment type="caution">
    <text evidence="1">The sequence shown here is derived from an EMBL/GenBank/DDBJ whole genome shotgun (WGS) entry which is preliminary data.</text>
</comment>
<dbReference type="AlphaFoldDB" id="A0A699HQF3"/>
<gene>
    <name evidence="1" type="ORF">Tci_429496</name>
</gene>
<dbReference type="PANTHER" id="PTHR35046">
    <property type="entry name" value="ZINC KNUCKLE (CCHC-TYPE) FAMILY PROTEIN"/>
    <property type="match status" value="1"/>
</dbReference>